<protein>
    <submittedName>
        <fullName evidence="3">Uncharacterized protein</fullName>
    </submittedName>
</protein>
<sequence length="267" mass="31421">MEENCKILFFINICTFILLPWICNFNNVMGNFNKYIYKNHNSDRTLGVKTYRLLAKNIKEKHLNIVWVNEEISYNGTYKKSNKCNNKSVSKGKNKQIKKGSINNREGSEGNFNKYIYKNHNSDRTLGVKTYRLLAKNIKEKHLNIVWVNEEISYNGTYKKSNKCNNKSVSKGKNKQIKKGSINNREGSEVSRRREPSLYTKRNPYAKEKMVNKIFYKNYVRRAVNSDFKFLKRSLRIKNDGQHVVYPSNCSINYILVCNFSRDFLSN</sequence>
<accession>A0A1A8WSY3</accession>
<dbReference type="Proteomes" id="UP000078597">
    <property type="component" value="Unassembled WGS sequence"/>
</dbReference>
<dbReference type="Pfam" id="PF12420">
    <property type="entry name" value="DUF3671"/>
    <property type="match status" value="2"/>
</dbReference>
<keyword evidence="2" id="KW-1133">Transmembrane helix</keyword>
<feature type="region of interest" description="Disordered" evidence="1">
    <location>
        <begin position="163"/>
        <end position="196"/>
    </location>
</feature>
<dbReference type="AlphaFoldDB" id="A0A1A8WSY3"/>
<dbReference type="VEuPathDB" id="PlasmoDB:PmUG01_00077300"/>
<reference evidence="4" key="1">
    <citation type="submission" date="2016-05" db="EMBL/GenBank/DDBJ databases">
        <authorList>
            <person name="Naeem Raeece"/>
        </authorList>
    </citation>
    <scope>NUCLEOTIDE SEQUENCE [LARGE SCALE GENOMIC DNA]</scope>
</reference>
<organism evidence="3 4">
    <name type="scientific">Plasmodium malariae</name>
    <dbReference type="NCBI Taxonomy" id="5858"/>
    <lineage>
        <taxon>Eukaryota</taxon>
        <taxon>Sar</taxon>
        <taxon>Alveolata</taxon>
        <taxon>Apicomplexa</taxon>
        <taxon>Aconoidasida</taxon>
        <taxon>Haemosporida</taxon>
        <taxon>Plasmodiidae</taxon>
        <taxon>Plasmodium</taxon>
        <taxon>Plasmodium (Plasmodium)</taxon>
    </lineage>
</organism>
<keyword evidence="2" id="KW-0812">Transmembrane</keyword>
<evidence type="ECO:0000313" key="4">
    <source>
        <dbReference type="Proteomes" id="UP000078597"/>
    </source>
</evidence>
<feature type="compositionally biased region" description="Basic and acidic residues" evidence="1">
    <location>
        <begin position="186"/>
        <end position="196"/>
    </location>
</feature>
<feature type="region of interest" description="Disordered" evidence="1">
    <location>
        <begin position="85"/>
        <end position="106"/>
    </location>
</feature>
<evidence type="ECO:0000256" key="1">
    <source>
        <dbReference type="SAM" id="MobiDB-lite"/>
    </source>
</evidence>
<dbReference type="EMBL" id="FLQW01003656">
    <property type="protein sequence ID" value="SBS96062.1"/>
    <property type="molecule type" value="Genomic_DNA"/>
</dbReference>
<evidence type="ECO:0000256" key="2">
    <source>
        <dbReference type="SAM" id="Phobius"/>
    </source>
</evidence>
<feature type="transmembrane region" description="Helical" evidence="2">
    <location>
        <begin position="7"/>
        <end position="29"/>
    </location>
</feature>
<proteinExistence type="predicted"/>
<keyword evidence="2" id="KW-0472">Membrane</keyword>
<dbReference type="InterPro" id="IPR022139">
    <property type="entry name" value="Fam-L/Fam-M-like_plasmodium"/>
</dbReference>
<gene>
    <name evidence="3" type="ORF">PMALA_050940</name>
</gene>
<name>A0A1A8WSY3_PLAMA</name>
<evidence type="ECO:0000313" key="3">
    <source>
        <dbReference type="EMBL" id="SBS96062.1"/>
    </source>
</evidence>